<organism evidence="2">
    <name type="scientific">marine metagenome</name>
    <dbReference type="NCBI Taxonomy" id="408172"/>
    <lineage>
        <taxon>unclassified sequences</taxon>
        <taxon>metagenomes</taxon>
        <taxon>ecological metagenomes</taxon>
    </lineage>
</organism>
<proteinExistence type="predicted"/>
<dbReference type="Gene3D" id="3.90.1580.10">
    <property type="entry name" value="paralog of FGE (formylglycine-generating enzyme)"/>
    <property type="match status" value="1"/>
</dbReference>
<feature type="domain" description="Sulfatase-modifying factor enzyme-like" evidence="1">
    <location>
        <begin position="37"/>
        <end position="264"/>
    </location>
</feature>
<reference evidence="2" key="1">
    <citation type="submission" date="2018-05" db="EMBL/GenBank/DDBJ databases">
        <authorList>
            <person name="Lanie J.A."/>
            <person name="Ng W.-L."/>
            <person name="Kazmierczak K.M."/>
            <person name="Andrzejewski T.M."/>
            <person name="Davidsen T.M."/>
            <person name="Wayne K.J."/>
            <person name="Tettelin H."/>
            <person name="Glass J.I."/>
            <person name="Rusch D."/>
            <person name="Podicherti R."/>
            <person name="Tsui H.-C.T."/>
            <person name="Winkler M.E."/>
        </authorList>
    </citation>
    <scope>NUCLEOTIDE SEQUENCE</scope>
</reference>
<name>A0A381ZA07_9ZZZZ</name>
<dbReference type="PANTHER" id="PTHR23150:SF35">
    <property type="entry name" value="BLL6746 PROTEIN"/>
    <property type="match status" value="1"/>
</dbReference>
<gene>
    <name evidence="2" type="ORF">METZ01_LOCUS138883</name>
</gene>
<dbReference type="AlphaFoldDB" id="A0A381ZA07"/>
<protein>
    <recommendedName>
        <fullName evidence="1">Sulfatase-modifying factor enzyme-like domain-containing protein</fullName>
    </recommendedName>
</protein>
<sequence length="268" mass="30001">MTIQKTLFAGAVLFSPFFSSSGLGQQDPQAEVIGLLEMVEIPAGTFRMGCVEDRECEFNEEPVREVSVQPFRLSKYEVTFAQYDIFCQATNSRCPEDEGWGRGDRPVINVSWADAQVFIAWLNQGTDLYVRLPTEAEWEYAARAGTNTSYPWGNLMEQGVANCSQDCGDEFTYTAPVGQFPSNAFGLHDMHGNVFEWVEDCWSETYEVAGTDGSAVLREVCMERVHRGGSWILSALGLRSANRDFGMTRFSHIYRMKGGGFRLAQDVP</sequence>
<evidence type="ECO:0000259" key="1">
    <source>
        <dbReference type="Pfam" id="PF03781"/>
    </source>
</evidence>
<dbReference type="InterPro" id="IPR042095">
    <property type="entry name" value="SUMF_sf"/>
</dbReference>
<dbReference type="SUPFAM" id="SSF56436">
    <property type="entry name" value="C-type lectin-like"/>
    <property type="match status" value="1"/>
</dbReference>
<dbReference type="EMBL" id="UINC01020502">
    <property type="protein sequence ID" value="SVA86029.1"/>
    <property type="molecule type" value="Genomic_DNA"/>
</dbReference>
<dbReference type="InterPro" id="IPR016187">
    <property type="entry name" value="CTDL_fold"/>
</dbReference>
<dbReference type="GO" id="GO:0120147">
    <property type="term" value="F:formylglycine-generating oxidase activity"/>
    <property type="evidence" value="ECO:0007669"/>
    <property type="project" value="TreeGrafter"/>
</dbReference>
<accession>A0A381ZA07</accession>
<dbReference type="InterPro" id="IPR005532">
    <property type="entry name" value="SUMF_dom"/>
</dbReference>
<evidence type="ECO:0000313" key="2">
    <source>
        <dbReference type="EMBL" id="SVA86029.1"/>
    </source>
</evidence>
<dbReference type="PANTHER" id="PTHR23150">
    <property type="entry name" value="SULFATASE MODIFYING FACTOR 1, 2"/>
    <property type="match status" value="1"/>
</dbReference>
<dbReference type="Pfam" id="PF03781">
    <property type="entry name" value="FGE-sulfatase"/>
    <property type="match status" value="1"/>
</dbReference>
<dbReference type="InterPro" id="IPR051043">
    <property type="entry name" value="Sulfatase_Mod_Factor_Kinase"/>
</dbReference>